<dbReference type="PANTHER" id="PTHR33337:SF40">
    <property type="entry name" value="CENP-V_GFA DOMAIN-CONTAINING PROTEIN-RELATED"/>
    <property type="match status" value="1"/>
</dbReference>
<feature type="domain" description="CENP-V/GFA" evidence="5">
    <location>
        <begin position="5"/>
        <end position="128"/>
    </location>
</feature>
<dbReference type="InParanoid" id="A0A4S2MS51"/>
<dbReference type="InterPro" id="IPR006913">
    <property type="entry name" value="CENP-V/GFA"/>
</dbReference>
<evidence type="ECO:0000256" key="1">
    <source>
        <dbReference type="ARBA" id="ARBA00005495"/>
    </source>
</evidence>
<dbReference type="PROSITE" id="PS51891">
    <property type="entry name" value="CENP_V_GFA"/>
    <property type="match status" value="1"/>
</dbReference>
<dbReference type="Gene3D" id="3.90.1590.10">
    <property type="entry name" value="glutathione-dependent formaldehyde- activating enzyme (gfa)"/>
    <property type="match status" value="1"/>
</dbReference>
<dbReference type="Proteomes" id="UP000298138">
    <property type="component" value="Unassembled WGS sequence"/>
</dbReference>
<keyword evidence="4" id="KW-0456">Lyase</keyword>
<evidence type="ECO:0000256" key="3">
    <source>
        <dbReference type="ARBA" id="ARBA00022833"/>
    </source>
</evidence>
<dbReference type="Pfam" id="PF04828">
    <property type="entry name" value="GFA"/>
    <property type="match status" value="1"/>
</dbReference>
<dbReference type="GO" id="GO:0016846">
    <property type="term" value="F:carbon-sulfur lyase activity"/>
    <property type="evidence" value="ECO:0007669"/>
    <property type="project" value="InterPro"/>
</dbReference>
<dbReference type="AlphaFoldDB" id="A0A4S2MS51"/>
<gene>
    <name evidence="6" type="ORF">EX30DRAFT_343223</name>
</gene>
<protein>
    <recommendedName>
        <fullName evidence="5">CENP-V/GFA domain-containing protein</fullName>
    </recommendedName>
</protein>
<dbReference type="GO" id="GO:0046872">
    <property type="term" value="F:metal ion binding"/>
    <property type="evidence" value="ECO:0007669"/>
    <property type="project" value="UniProtKB-KW"/>
</dbReference>
<dbReference type="PANTHER" id="PTHR33337">
    <property type="entry name" value="GFA DOMAIN-CONTAINING PROTEIN"/>
    <property type="match status" value="1"/>
</dbReference>
<accession>A0A4S2MS51</accession>
<dbReference type="SUPFAM" id="SSF51316">
    <property type="entry name" value="Mss4-like"/>
    <property type="match status" value="1"/>
</dbReference>
<organism evidence="6 7">
    <name type="scientific">Ascodesmis nigricans</name>
    <dbReference type="NCBI Taxonomy" id="341454"/>
    <lineage>
        <taxon>Eukaryota</taxon>
        <taxon>Fungi</taxon>
        <taxon>Dikarya</taxon>
        <taxon>Ascomycota</taxon>
        <taxon>Pezizomycotina</taxon>
        <taxon>Pezizomycetes</taxon>
        <taxon>Pezizales</taxon>
        <taxon>Ascodesmidaceae</taxon>
        <taxon>Ascodesmis</taxon>
    </lineage>
</organism>
<keyword evidence="7" id="KW-1185">Reference proteome</keyword>
<dbReference type="STRING" id="341454.A0A4S2MS51"/>
<keyword evidence="2" id="KW-0479">Metal-binding</keyword>
<reference evidence="6 7" key="1">
    <citation type="submission" date="2019-04" db="EMBL/GenBank/DDBJ databases">
        <title>Comparative genomics and transcriptomics to analyze fruiting body development in filamentous ascomycetes.</title>
        <authorList>
            <consortium name="DOE Joint Genome Institute"/>
            <person name="Lutkenhaus R."/>
            <person name="Traeger S."/>
            <person name="Breuer J."/>
            <person name="Kuo A."/>
            <person name="Lipzen A."/>
            <person name="Pangilinan J."/>
            <person name="Dilworth D."/>
            <person name="Sandor L."/>
            <person name="Poggeler S."/>
            <person name="Barry K."/>
            <person name="Grigoriev I.V."/>
            <person name="Nowrousian M."/>
        </authorList>
    </citation>
    <scope>NUCLEOTIDE SEQUENCE [LARGE SCALE GENOMIC DNA]</scope>
    <source>
        <strain evidence="6 7">CBS 389.68</strain>
    </source>
</reference>
<dbReference type="InterPro" id="IPR011057">
    <property type="entry name" value="Mss4-like_sf"/>
</dbReference>
<evidence type="ECO:0000313" key="6">
    <source>
        <dbReference type="EMBL" id="TGZ78317.1"/>
    </source>
</evidence>
<sequence length="142" mass="15599">MVHTFTGSCYCGSIQYTVSLDSLDQARTSICHCRNCRKFTGGPSGITTKLPRSTLTITSGAPKTHVSDNGSGTKLTREFCGECGSGIAEYGENAGENTYVFYGSFDEEGLEKLAPKGEFFTKYRREWNPPVPGTFQKKEIKE</sequence>
<dbReference type="OrthoDB" id="9985472at2759"/>
<comment type="similarity">
    <text evidence="1">Belongs to the Gfa family.</text>
</comment>
<name>A0A4S2MS51_9PEZI</name>
<evidence type="ECO:0000313" key="7">
    <source>
        <dbReference type="Proteomes" id="UP000298138"/>
    </source>
</evidence>
<evidence type="ECO:0000256" key="4">
    <source>
        <dbReference type="ARBA" id="ARBA00023239"/>
    </source>
</evidence>
<evidence type="ECO:0000259" key="5">
    <source>
        <dbReference type="PROSITE" id="PS51891"/>
    </source>
</evidence>
<evidence type="ECO:0000256" key="2">
    <source>
        <dbReference type="ARBA" id="ARBA00022723"/>
    </source>
</evidence>
<proteinExistence type="inferred from homology"/>
<keyword evidence="3" id="KW-0862">Zinc</keyword>
<dbReference type="EMBL" id="ML220142">
    <property type="protein sequence ID" value="TGZ78317.1"/>
    <property type="molecule type" value="Genomic_DNA"/>
</dbReference>